<evidence type="ECO:0000313" key="1">
    <source>
        <dbReference type="EMBL" id="KMM68419.1"/>
    </source>
</evidence>
<organism evidence="1 2">
    <name type="scientific">Coccidioides posadasii RMSCC 3488</name>
    <dbReference type="NCBI Taxonomy" id="454284"/>
    <lineage>
        <taxon>Eukaryota</taxon>
        <taxon>Fungi</taxon>
        <taxon>Dikarya</taxon>
        <taxon>Ascomycota</taxon>
        <taxon>Pezizomycotina</taxon>
        <taxon>Eurotiomycetes</taxon>
        <taxon>Eurotiomycetidae</taxon>
        <taxon>Onygenales</taxon>
        <taxon>Onygenaceae</taxon>
        <taxon>Coccidioides</taxon>
    </lineage>
</organism>
<dbReference type="VEuPathDB" id="FungiDB:CPAG_04746"/>
<protein>
    <submittedName>
        <fullName evidence="1">Uncharacterized protein</fullName>
    </submittedName>
</protein>
<dbReference type="Proteomes" id="UP000054567">
    <property type="component" value="Unassembled WGS sequence"/>
</dbReference>
<reference evidence="2" key="2">
    <citation type="journal article" date="2009" name="Genome Res.">
        <title>Comparative genomic analyses of the human fungal pathogens Coccidioides and their relatives.</title>
        <authorList>
            <person name="Sharpton T.J."/>
            <person name="Stajich J.E."/>
            <person name="Rounsley S.D."/>
            <person name="Gardner M.J."/>
            <person name="Wortman J.R."/>
            <person name="Jordar V.S."/>
            <person name="Maiti R."/>
            <person name="Kodira C.D."/>
            <person name="Neafsey D.E."/>
            <person name="Zeng Q."/>
            <person name="Hung C.-Y."/>
            <person name="McMahan C."/>
            <person name="Muszewska A."/>
            <person name="Grynberg M."/>
            <person name="Mandel M.A."/>
            <person name="Kellner E.M."/>
            <person name="Barker B.M."/>
            <person name="Galgiani J.N."/>
            <person name="Orbach M.J."/>
            <person name="Kirkland T.N."/>
            <person name="Cole G.T."/>
            <person name="Henn M.R."/>
            <person name="Birren B.W."/>
            <person name="Taylor J.W."/>
        </authorList>
    </citation>
    <scope>NUCLEOTIDE SEQUENCE [LARGE SCALE GENOMIC DNA]</scope>
    <source>
        <strain evidence="2">RMSCC 3488</strain>
    </source>
</reference>
<accession>A0A0J6FHW4</accession>
<evidence type="ECO:0000313" key="2">
    <source>
        <dbReference type="Proteomes" id="UP000054567"/>
    </source>
</evidence>
<dbReference type="AlphaFoldDB" id="A0A0J6FHW4"/>
<name>A0A0J6FHW4_COCPO</name>
<reference evidence="1 2" key="1">
    <citation type="submission" date="2007-06" db="EMBL/GenBank/DDBJ databases">
        <title>The Genome Sequence of Coccidioides posadasii RMSCC_3488.</title>
        <authorList>
            <consortium name="Coccidioides Genome Resources Consortium"/>
            <consortium name="The Broad Institute Genome Sequencing Platform"/>
            <person name="Henn M.R."/>
            <person name="Sykes S."/>
            <person name="Young S."/>
            <person name="Jaffe D."/>
            <person name="Berlin A."/>
            <person name="Alvarez P."/>
            <person name="Butler J."/>
            <person name="Gnerre S."/>
            <person name="Grabherr M."/>
            <person name="Mauceli E."/>
            <person name="Brockman W."/>
            <person name="Kodira C."/>
            <person name="Alvarado L."/>
            <person name="Zeng Q."/>
            <person name="Crawford M."/>
            <person name="Antoine C."/>
            <person name="Devon K."/>
            <person name="Galgiani J."/>
            <person name="Orsborn K."/>
            <person name="Lewis M.L."/>
            <person name="Nusbaum C."/>
            <person name="Galagan J."/>
            <person name="Birren B."/>
        </authorList>
    </citation>
    <scope>NUCLEOTIDE SEQUENCE [LARGE SCALE GENOMIC DNA]</scope>
    <source>
        <strain evidence="1 2">RMSCC 3488</strain>
    </source>
</reference>
<reference evidence="2" key="3">
    <citation type="journal article" date="2010" name="Genome Res.">
        <title>Population genomic sequencing of Coccidioides fungi reveals recent hybridization and transposon control.</title>
        <authorList>
            <person name="Neafsey D.E."/>
            <person name="Barker B.M."/>
            <person name="Sharpton T.J."/>
            <person name="Stajich J.E."/>
            <person name="Park D.J."/>
            <person name="Whiston E."/>
            <person name="Hung C.-Y."/>
            <person name="McMahan C."/>
            <person name="White J."/>
            <person name="Sykes S."/>
            <person name="Heiman D."/>
            <person name="Young S."/>
            <person name="Zeng Q."/>
            <person name="Abouelleil A."/>
            <person name="Aftuck L."/>
            <person name="Bessette D."/>
            <person name="Brown A."/>
            <person name="FitzGerald M."/>
            <person name="Lui A."/>
            <person name="Macdonald J.P."/>
            <person name="Priest M."/>
            <person name="Orbach M.J."/>
            <person name="Galgiani J.N."/>
            <person name="Kirkland T.N."/>
            <person name="Cole G.T."/>
            <person name="Birren B.W."/>
            <person name="Henn M.R."/>
            <person name="Taylor J.W."/>
            <person name="Rounsley S.D."/>
        </authorList>
    </citation>
    <scope>NUCLEOTIDE SEQUENCE [LARGE SCALE GENOMIC DNA]</scope>
    <source>
        <strain evidence="2">RMSCC 3488</strain>
    </source>
</reference>
<sequence length="61" mass="7155">MTFKPPHQMHMVFNTPTLQMVYYQQYWQLIKFKLCLLCTAAAAADESLFEGLLEECLQKPD</sequence>
<proteinExistence type="predicted"/>
<gene>
    <name evidence="1" type="ORF">CPAG_04746</name>
</gene>
<dbReference type="EMBL" id="DS268110">
    <property type="protein sequence ID" value="KMM68419.1"/>
    <property type="molecule type" value="Genomic_DNA"/>
</dbReference>